<feature type="domain" description="DUF6382" evidence="2">
    <location>
        <begin position="5"/>
        <end position="165"/>
    </location>
</feature>
<sequence>MKAGYEKELNRVCLHIDLPRLYEEDYQIHMLRENKISGLLEITGCGINGKSRYSYVVTGMVSMKAMFETSAIKKEDMLAFVNRLIEVVKLLSHYMLNPDGLLLYPEFVFSGENNWFFCYLPGRKKTLCEAFHVMTEYFVKRLDYEETEGILLAYELHKATLQENYDLEKIMSEYRMHEEKRNNNNAGKTNEGGETLQEDNIFSVDEEEYEQAGDVETIREMGGWLSSWKKTAVRLKKKRWGNWKDLILETDGHETEKPL</sequence>
<gene>
    <name evidence="3" type="ORF">SAMN05216529_10830</name>
</gene>
<dbReference type="AlphaFoldDB" id="A0A315ZVX9"/>
<evidence type="ECO:0000256" key="1">
    <source>
        <dbReference type="SAM" id="MobiDB-lite"/>
    </source>
</evidence>
<name>A0A315ZVX9_9FIRM</name>
<evidence type="ECO:0000313" key="4">
    <source>
        <dbReference type="Proteomes" id="UP000254051"/>
    </source>
</evidence>
<evidence type="ECO:0000259" key="2">
    <source>
        <dbReference type="Pfam" id="PF19909"/>
    </source>
</evidence>
<dbReference type="InterPro" id="IPR045962">
    <property type="entry name" value="DUF6382"/>
</dbReference>
<dbReference type="OrthoDB" id="9783862at2"/>
<dbReference type="Proteomes" id="UP000254051">
    <property type="component" value="Unassembled WGS sequence"/>
</dbReference>
<protein>
    <recommendedName>
        <fullName evidence="2">DUF6382 domain-containing protein</fullName>
    </recommendedName>
</protein>
<proteinExistence type="predicted"/>
<organism evidence="3 4">
    <name type="scientific">Faecalicatena contorta</name>
    <dbReference type="NCBI Taxonomy" id="39482"/>
    <lineage>
        <taxon>Bacteria</taxon>
        <taxon>Bacillati</taxon>
        <taxon>Bacillota</taxon>
        <taxon>Clostridia</taxon>
        <taxon>Lachnospirales</taxon>
        <taxon>Lachnospiraceae</taxon>
        <taxon>Faecalicatena</taxon>
    </lineage>
</organism>
<dbReference type="EMBL" id="UHJJ01000008">
    <property type="protein sequence ID" value="SUQ14805.1"/>
    <property type="molecule type" value="Genomic_DNA"/>
</dbReference>
<evidence type="ECO:0000313" key="3">
    <source>
        <dbReference type="EMBL" id="SUQ14805.1"/>
    </source>
</evidence>
<accession>A0A315ZVX9</accession>
<dbReference type="RefSeq" id="WP_109712028.1">
    <property type="nucleotide sequence ID" value="NZ_QGDS01000008.1"/>
</dbReference>
<feature type="region of interest" description="Disordered" evidence="1">
    <location>
        <begin position="180"/>
        <end position="202"/>
    </location>
</feature>
<dbReference type="Pfam" id="PF19909">
    <property type="entry name" value="DUF6382"/>
    <property type="match status" value="1"/>
</dbReference>
<reference evidence="4" key="1">
    <citation type="submission" date="2017-07" db="EMBL/GenBank/DDBJ databases">
        <authorList>
            <person name="Varghese N."/>
            <person name="Submissions S."/>
        </authorList>
    </citation>
    <scope>NUCLEOTIDE SEQUENCE [LARGE SCALE GENOMIC DNA]</scope>
    <source>
        <strain evidence="4">NLAE-zl-C134</strain>
    </source>
</reference>
<keyword evidence="4" id="KW-1185">Reference proteome</keyword>